<protein>
    <submittedName>
        <fullName evidence="2">Uncharacterized protein</fullName>
    </submittedName>
</protein>
<reference evidence="2 3" key="1">
    <citation type="submission" date="2018-03" db="EMBL/GenBank/DDBJ databases">
        <title>Genomic Encyclopedia of Archaeal and Bacterial Type Strains, Phase II (KMG-II): from individual species to whole genera.</title>
        <authorList>
            <person name="Goeker M."/>
        </authorList>
    </citation>
    <scope>NUCLEOTIDE SEQUENCE [LARGE SCALE GENOMIC DNA]</scope>
    <source>
        <strain evidence="2 3">DSM 45348</strain>
    </source>
</reference>
<keyword evidence="1" id="KW-0472">Membrane</keyword>
<organism evidence="2 3">
    <name type="scientific">Pseudosporangium ferrugineum</name>
    <dbReference type="NCBI Taxonomy" id="439699"/>
    <lineage>
        <taxon>Bacteria</taxon>
        <taxon>Bacillati</taxon>
        <taxon>Actinomycetota</taxon>
        <taxon>Actinomycetes</taxon>
        <taxon>Micromonosporales</taxon>
        <taxon>Micromonosporaceae</taxon>
        <taxon>Pseudosporangium</taxon>
    </lineage>
</organism>
<evidence type="ECO:0000313" key="3">
    <source>
        <dbReference type="Proteomes" id="UP000239209"/>
    </source>
</evidence>
<keyword evidence="1" id="KW-0812">Transmembrane</keyword>
<proteinExistence type="predicted"/>
<evidence type="ECO:0000313" key="2">
    <source>
        <dbReference type="EMBL" id="PRY20198.1"/>
    </source>
</evidence>
<feature type="transmembrane region" description="Helical" evidence="1">
    <location>
        <begin position="54"/>
        <end position="77"/>
    </location>
</feature>
<gene>
    <name evidence="2" type="ORF">CLV70_12579</name>
</gene>
<dbReference type="EMBL" id="PVZG01000025">
    <property type="protein sequence ID" value="PRY20198.1"/>
    <property type="molecule type" value="Genomic_DNA"/>
</dbReference>
<feature type="transmembrane region" description="Helical" evidence="1">
    <location>
        <begin position="89"/>
        <end position="114"/>
    </location>
</feature>
<comment type="caution">
    <text evidence="2">The sequence shown here is derived from an EMBL/GenBank/DDBJ whole genome shotgun (WGS) entry which is preliminary data.</text>
</comment>
<keyword evidence="1" id="KW-1133">Transmembrane helix</keyword>
<keyword evidence="3" id="KW-1185">Reference proteome</keyword>
<accession>A0A2T0RGA3</accession>
<sequence length="155" mass="15833">MPARRVVAVYPGYSDAAAAVDRLTTQGLPRDGTTIVSILVPSIRRAPGVPSRRIVARWAAAAGALFGAVLGAALQSLHITDPLALPVPAALVGALVGAVSGSSIAVLCFAVAALPSEGTIEEPVTLFHEVRVDAPLADRAVRILHSGETPFGAEQ</sequence>
<dbReference type="AlphaFoldDB" id="A0A2T0RGA3"/>
<evidence type="ECO:0000256" key="1">
    <source>
        <dbReference type="SAM" id="Phobius"/>
    </source>
</evidence>
<name>A0A2T0RGA3_9ACTN</name>
<dbReference type="RefSeq" id="WP_106130736.1">
    <property type="nucleotide sequence ID" value="NZ_PVZG01000025.1"/>
</dbReference>
<dbReference type="Proteomes" id="UP000239209">
    <property type="component" value="Unassembled WGS sequence"/>
</dbReference>